<keyword evidence="3" id="KW-1185">Reference proteome</keyword>
<evidence type="ECO:0000259" key="1">
    <source>
        <dbReference type="Pfam" id="PF13452"/>
    </source>
</evidence>
<reference evidence="2 3" key="1">
    <citation type="submission" date="2019-11" db="EMBL/GenBank/DDBJ databases">
        <title>Whole genome sequence of Haloferax sp. MBLA0076.</title>
        <authorList>
            <person name="Seo M.-J."/>
            <person name="Cho E.-S."/>
        </authorList>
    </citation>
    <scope>NUCLEOTIDE SEQUENCE [LARGE SCALE GENOMIC DNA]</scope>
    <source>
        <strain evidence="2 3">MBLA0076</strain>
    </source>
</reference>
<accession>A0A6A8GKM1</accession>
<dbReference type="InterPro" id="IPR039569">
    <property type="entry name" value="FAS1-like_DH_region"/>
</dbReference>
<name>A0A6A8GKM1_9EURY</name>
<sequence>MTTTDKYLRIPRFEYDSMPSYRSLESLRDAIGTTVRTVEGLSIDAGKVAEYAAATRDETPLFVDEDAATTMGFDGIPASLIHTMTALYDHYHVNGGPLHAIDLGMDRRYWVLGEQEYEYHRHPIVGDVLTGETTLADVYSKRDGEMTFAVLETNYVDETGALLVTERRTMIETRRAADENRGKTDE</sequence>
<dbReference type="RefSeq" id="WP_151164193.1">
    <property type="nucleotide sequence ID" value="NZ_WKJO01000002.1"/>
</dbReference>
<dbReference type="CDD" id="cd03441">
    <property type="entry name" value="R_hydratase_like"/>
    <property type="match status" value="1"/>
</dbReference>
<gene>
    <name evidence="2" type="ORF">GJR96_15715</name>
</gene>
<dbReference type="Proteomes" id="UP000439022">
    <property type="component" value="Unassembled WGS sequence"/>
</dbReference>
<dbReference type="EMBL" id="WKJO01000002">
    <property type="protein sequence ID" value="MRX23399.1"/>
    <property type="molecule type" value="Genomic_DNA"/>
</dbReference>
<dbReference type="Gene3D" id="3.10.129.10">
    <property type="entry name" value="Hotdog Thioesterase"/>
    <property type="match status" value="1"/>
</dbReference>
<dbReference type="AlphaFoldDB" id="A0A6A8GKM1"/>
<protein>
    <recommendedName>
        <fullName evidence="1">FAS1-like dehydratase domain-containing protein</fullName>
    </recommendedName>
</protein>
<dbReference type="Pfam" id="PF13452">
    <property type="entry name" value="FAS1_DH_region"/>
    <property type="match status" value="1"/>
</dbReference>
<organism evidence="2 3">
    <name type="scientific">Haloferax litoreum</name>
    <dbReference type="NCBI Taxonomy" id="2666140"/>
    <lineage>
        <taxon>Archaea</taxon>
        <taxon>Methanobacteriati</taxon>
        <taxon>Methanobacteriota</taxon>
        <taxon>Stenosarchaea group</taxon>
        <taxon>Halobacteria</taxon>
        <taxon>Halobacteriales</taxon>
        <taxon>Haloferacaceae</taxon>
        <taxon>Haloferax</taxon>
    </lineage>
</organism>
<evidence type="ECO:0000313" key="3">
    <source>
        <dbReference type="Proteomes" id="UP000439022"/>
    </source>
</evidence>
<comment type="caution">
    <text evidence="2">The sequence shown here is derived from an EMBL/GenBank/DDBJ whole genome shotgun (WGS) entry which is preliminary data.</text>
</comment>
<feature type="domain" description="FAS1-like dehydratase" evidence="1">
    <location>
        <begin position="31"/>
        <end position="165"/>
    </location>
</feature>
<dbReference type="SUPFAM" id="SSF54637">
    <property type="entry name" value="Thioesterase/thiol ester dehydrase-isomerase"/>
    <property type="match status" value="1"/>
</dbReference>
<evidence type="ECO:0000313" key="2">
    <source>
        <dbReference type="EMBL" id="MRX23399.1"/>
    </source>
</evidence>
<proteinExistence type="predicted"/>
<dbReference type="InterPro" id="IPR029069">
    <property type="entry name" value="HotDog_dom_sf"/>
</dbReference>